<dbReference type="Pfam" id="PF00440">
    <property type="entry name" value="TetR_N"/>
    <property type="match status" value="1"/>
</dbReference>
<keyword evidence="1 2" id="KW-0238">DNA-binding</keyword>
<feature type="DNA-binding region" description="H-T-H motif" evidence="2">
    <location>
        <begin position="30"/>
        <end position="49"/>
    </location>
</feature>
<gene>
    <name evidence="4" type="ORF">FYJ61_08245</name>
</gene>
<proteinExistence type="predicted"/>
<dbReference type="InterPro" id="IPR009057">
    <property type="entry name" value="Homeodomain-like_sf"/>
</dbReference>
<evidence type="ECO:0000256" key="2">
    <source>
        <dbReference type="PROSITE-ProRule" id="PRU00335"/>
    </source>
</evidence>
<name>A0A844FPX0_9LACO</name>
<evidence type="ECO:0000313" key="5">
    <source>
        <dbReference type="Proteomes" id="UP000452141"/>
    </source>
</evidence>
<evidence type="ECO:0000259" key="3">
    <source>
        <dbReference type="PROSITE" id="PS50977"/>
    </source>
</evidence>
<protein>
    <submittedName>
        <fullName evidence="4">TetR/AcrR family transcriptional regulator</fullName>
    </submittedName>
</protein>
<sequence>MARKKNIQRRREILDNTFRLVRVYGFDHVSLQEIAEDSGISKSLLQSYYPHKSTLMTDIVRNLFNTMWDQIDANYHEQKKNPFVRVKAMICIAIRLGTKDTGLGQVITEAFTNQRSLDNWSKMIDEWMKSHEAFAQYKNYPEIRTGIAFILTGTGRLYRDRAKHKLTAEEMADYATSSLMFSFLHAQPAKIKAALAEGHQVIENCSIDEIHHAIDTMFDEDKAIL</sequence>
<dbReference type="SUPFAM" id="SSF46689">
    <property type="entry name" value="Homeodomain-like"/>
    <property type="match status" value="1"/>
</dbReference>
<dbReference type="RefSeq" id="WP_154487275.1">
    <property type="nucleotide sequence ID" value="NZ_JAQYBB010000042.1"/>
</dbReference>
<comment type="caution">
    <text evidence="4">The sequence shown here is derived from an EMBL/GenBank/DDBJ whole genome shotgun (WGS) entry which is preliminary data.</text>
</comment>
<evidence type="ECO:0000313" key="4">
    <source>
        <dbReference type="EMBL" id="MST80428.1"/>
    </source>
</evidence>
<dbReference type="Proteomes" id="UP000452141">
    <property type="component" value="Unassembled WGS sequence"/>
</dbReference>
<organism evidence="4 5">
    <name type="scientific">Lactobacillus equicursoris</name>
    <dbReference type="NCBI Taxonomy" id="420645"/>
    <lineage>
        <taxon>Bacteria</taxon>
        <taxon>Bacillati</taxon>
        <taxon>Bacillota</taxon>
        <taxon>Bacilli</taxon>
        <taxon>Lactobacillales</taxon>
        <taxon>Lactobacillaceae</taxon>
        <taxon>Lactobacillus</taxon>
    </lineage>
</organism>
<dbReference type="InterPro" id="IPR001647">
    <property type="entry name" value="HTH_TetR"/>
</dbReference>
<accession>A0A844FPX0</accession>
<dbReference type="AlphaFoldDB" id="A0A844FPX0"/>
<feature type="domain" description="HTH tetR-type" evidence="3">
    <location>
        <begin position="7"/>
        <end position="67"/>
    </location>
</feature>
<reference evidence="4 5" key="1">
    <citation type="submission" date="2019-08" db="EMBL/GenBank/DDBJ databases">
        <title>In-depth cultivation of the pig gut microbiome towards novel bacterial diversity and tailored functional studies.</title>
        <authorList>
            <person name="Wylensek D."/>
            <person name="Hitch T.C.A."/>
            <person name="Clavel T."/>
        </authorList>
    </citation>
    <scope>NUCLEOTIDE SEQUENCE [LARGE SCALE GENOMIC DNA]</scope>
    <source>
        <strain evidence="4 5">WCA-470BD-2E</strain>
    </source>
</reference>
<evidence type="ECO:0000256" key="1">
    <source>
        <dbReference type="ARBA" id="ARBA00023125"/>
    </source>
</evidence>
<dbReference type="GO" id="GO:0003677">
    <property type="term" value="F:DNA binding"/>
    <property type="evidence" value="ECO:0007669"/>
    <property type="project" value="UniProtKB-UniRule"/>
</dbReference>
<dbReference type="Gene3D" id="1.10.357.10">
    <property type="entry name" value="Tetracycline Repressor, domain 2"/>
    <property type="match status" value="1"/>
</dbReference>
<dbReference type="PROSITE" id="PS50977">
    <property type="entry name" value="HTH_TETR_2"/>
    <property type="match status" value="1"/>
</dbReference>
<dbReference type="EMBL" id="VUMW01000029">
    <property type="protein sequence ID" value="MST80428.1"/>
    <property type="molecule type" value="Genomic_DNA"/>
</dbReference>